<dbReference type="AlphaFoldDB" id="A0A0B2RDN2"/>
<protein>
    <submittedName>
        <fullName evidence="2">Uncharacterized protein</fullName>
    </submittedName>
</protein>
<reference evidence="2" key="1">
    <citation type="submission" date="2014-07" db="EMBL/GenBank/DDBJ databases">
        <title>Identification of a novel salt tolerance gene in wild soybean by whole-genome sequencing.</title>
        <authorList>
            <person name="Lam H.-M."/>
            <person name="Qi X."/>
            <person name="Li M.-W."/>
            <person name="Liu X."/>
            <person name="Xie M."/>
            <person name="Ni M."/>
            <person name="Xu X."/>
        </authorList>
    </citation>
    <scope>NUCLEOTIDE SEQUENCE [LARGE SCALE GENOMIC DNA]</scope>
    <source>
        <tissue evidence="2">Root</tissue>
    </source>
</reference>
<keyword evidence="1" id="KW-0732">Signal</keyword>
<name>A0A0B2RDN2_GLYSO</name>
<gene>
    <name evidence="2" type="ORF">glysoja_040752</name>
</gene>
<organism evidence="2">
    <name type="scientific">Glycine soja</name>
    <name type="common">Wild soybean</name>
    <dbReference type="NCBI Taxonomy" id="3848"/>
    <lineage>
        <taxon>Eukaryota</taxon>
        <taxon>Viridiplantae</taxon>
        <taxon>Streptophyta</taxon>
        <taxon>Embryophyta</taxon>
        <taxon>Tracheophyta</taxon>
        <taxon>Spermatophyta</taxon>
        <taxon>Magnoliopsida</taxon>
        <taxon>eudicotyledons</taxon>
        <taxon>Gunneridae</taxon>
        <taxon>Pentapetalae</taxon>
        <taxon>rosids</taxon>
        <taxon>fabids</taxon>
        <taxon>Fabales</taxon>
        <taxon>Fabaceae</taxon>
        <taxon>Papilionoideae</taxon>
        <taxon>50 kb inversion clade</taxon>
        <taxon>NPAAA clade</taxon>
        <taxon>indigoferoid/millettioid clade</taxon>
        <taxon>Phaseoleae</taxon>
        <taxon>Glycine</taxon>
        <taxon>Glycine subgen. Soja</taxon>
    </lineage>
</organism>
<evidence type="ECO:0000256" key="1">
    <source>
        <dbReference type="SAM" id="SignalP"/>
    </source>
</evidence>
<evidence type="ECO:0000313" key="2">
    <source>
        <dbReference type="EMBL" id="KHN32556.1"/>
    </source>
</evidence>
<feature type="chain" id="PRO_5002074285" evidence="1">
    <location>
        <begin position="27"/>
        <end position="94"/>
    </location>
</feature>
<dbReference type="Proteomes" id="UP000053555">
    <property type="component" value="Unassembled WGS sequence"/>
</dbReference>
<proteinExistence type="predicted"/>
<feature type="signal peptide" evidence="1">
    <location>
        <begin position="1"/>
        <end position="26"/>
    </location>
</feature>
<accession>A0A0B2RDN2</accession>
<sequence length="94" mass="10443">MLLFLFFSSTLTILFFFSAFLTLCPSNPSNLATTLNTRLSFNAISPFDCAASPQAHPIDANTVEGVRYPFLFLLSNFGTLPNKPHKNILRMLKG</sequence>
<dbReference type="EMBL" id="KN650032">
    <property type="protein sequence ID" value="KHN32556.1"/>
    <property type="molecule type" value="Genomic_DNA"/>
</dbReference>